<keyword evidence="10 11" id="KW-0807">Transducer</keyword>
<name>A0A8C5MHD8_9ANUR</name>
<organism evidence="13 14">
    <name type="scientific">Leptobrachium leishanense</name>
    <name type="common">Leishan spiny toad</name>
    <dbReference type="NCBI Taxonomy" id="445787"/>
    <lineage>
        <taxon>Eukaryota</taxon>
        <taxon>Metazoa</taxon>
        <taxon>Chordata</taxon>
        <taxon>Craniata</taxon>
        <taxon>Vertebrata</taxon>
        <taxon>Euteleostomi</taxon>
        <taxon>Amphibia</taxon>
        <taxon>Batrachia</taxon>
        <taxon>Anura</taxon>
        <taxon>Pelobatoidea</taxon>
        <taxon>Megophryidae</taxon>
        <taxon>Leptobrachium</taxon>
    </lineage>
</organism>
<feature type="transmembrane region" description="Helical" evidence="11">
    <location>
        <begin position="278"/>
        <end position="297"/>
    </location>
</feature>
<dbReference type="Proteomes" id="UP000694569">
    <property type="component" value="Unplaced"/>
</dbReference>
<evidence type="ECO:0000256" key="7">
    <source>
        <dbReference type="ARBA" id="ARBA00023040"/>
    </source>
</evidence>
<evidence type="ECO:0000256" key="6">
    <source>
        <dbReference type="ARBA" id="ARBA00022989"/>
    </source>
</evidence>
<dbReference type="PANTHER" id="PTHR24062">
    <property type="entry name" value="VOMERONASAL TYPE-1 RECEPTOR"/>
    <property type="match status" value="1"/>
</dbReference>
<dbReference type="GO" id="GO:0016503">
    <property type="term" value="F:pheromone receptor activity"/>
    <property type="evidence" value="ECO:0007669"/>
    <property type="project" value="InterPro"/>
</dbReference>
<evidence type="ECO:0000313" key="14">
    <source>
        <dbReference type="Proteomes" id="UP000694569"/>
    </source>
</evidence>
<keyword evidence="4 11" id="KW-0589">Pheromone response</keyword>
<keyword evidence="8 11" id="KW-0472">Membrane</keyword>
<dbReference type="InterPro" id="IPR000276">
    <property type="entry name" value="GPCR_Rhodpsn"/>
</dbReference>
<dbReference type="Ensembl" id="ENSLLET00000013731.1">
    <property type="protein sequence ID" value="ENSLLEP00000013214.1"/>
    <property type="gene ID" value="ENSLLEG00000008347.1"/>
</dbReference>
<dbReference type="OrthoDB" id="9606139at2759"/>
<dbReference type="SUPFAM" id="SSF81321">
    <property type="entry name" value="Family A G protein-coupled receptor-like"/>
    <property type="match status" value="1"/>
</dbReference>
<evidence type="ECO:0000256" key="1">
    <source>
        <dbReference type="ARBA" id="ARBA00004651"/>
    </source>
</evidence>
<accession>A0A8C5MHD8</accession>
<evidence type="ECO:0000256" key="10">
    <source>
        <dbReference type="ARBA" id="ARBA00023224"/>
    </source>
</evidence>
<keyword evidence="7 11" id="KW-0297">G-protein coupled receptor</keyword>
<dbReference type="GO" id="GO:0005886">
    <property type="term" value="C:plasma membrane"/>
    <property type="evidence" value="ECO:0007669"/>
    <property type="project" value="UniProtKB-SubCell"/>
</dbReference>
<evidence type="ECO:0000313" key="13">
    <source>
        <dbReference type="Ensembl" id="ENSLLEP00000013214.1"/>
    </source>
</evidence>
<reference evidence="13" key="2">
    <citation type="submission" date="2025-09" db="UniProtKB">
        <authorList>
            <consortium name="Ensembl"/>
        </authorList>
    </citation>
    <scope>IDENTIFICATION</scope>
</reference>
<dbReference type="InterPro" id="IPR017452">
    <property type="entry name" value="GPCR_Rhodpsn_7TM"/>
</dbReference>
<dbReference type="PRINTS" id="PR00237">
    <property type="entry name" value="GPCRRHODOPSN"/>
</dbReference>
<dbReference type="InterPro" id="IPR004072">
    <property type="entry name" value="Vmron_rcpt_1"/>
</dbReference>
<protein>
    <recommendedName>
        <fullName evidence="11">Vomeronasal type-1 receptor</fullName>
    </recommendedName>
</protein>
<feature type="transmembrane region" description="Helical" evidence="11">
    <location>
        <begin position="53"/>
        <end position="71"/>
    </location>
</feature>
<dbReference type="Gene3D" id="1.20.1070.10">
    <property type="entry name" value="Rhodopsin 7-helix transmembrane proteins"/>
    <property type="match status" value="1"/>
</dbReference>
<keyword evidence="9 11" id="KW-0675">Receptor</keyword>
<dbReference type="AlphaFoldDB" id="A0A8C5MHD8"/>
<evidence type="ECO:0000256" key="2">
    <source>
        <dbReference type="ARBA" id="ARBA00010663"/>
    </source>
</evidence>
<feature type="domain" description="G-protein coupled receptors family 1 profile" evidence="12">
    <location>
        <begin position="30"/>
        <end position="294"/>
    </location>
</feature>
<dbReference type="GeneTree" id="ENSGT01030000234553"/>
<feature type="transmembrane region" description="Helical" evidence="11">
    <location>
        <begin position="193"/>
        <end position="216"/>
    </location>
</feature>
<evidence type="ECO:0000256" key="4">
    <source>
        <dbReference type="ARBA" id="ARBA00022507"/>
    </source>
</evidence>
<keyword evidence="5 11" id="KW-0812">Transmembrane</keyword>
<feature type="transmembrane region" description="Helical" evidence="11">
    <location>
        <begin position="168"/>
        <end position="187"/>
    </location>
</feature>
<evidence type="ECO:0000256" key="3">
    <source>
        <dbReference type="ARBA" id="ARBA00022475"/>
    </source>
</evidence>
<evidence type="ECO:0000256" key="8">
    <source>
        <dbReference type="ARBA" id="ARBA00023136"/>
    </source>
</evidence>
<sequence length="344" mass="39134">CRHIPTFTMDLLIVFKAASFLLLVIIRIPGNIFIILQFTFIRLLEKKILPTNIILMALALANLLVILSRIIPESLNSLGFKDLLDDSECKLVLFTYRVSRAMSMGVTSLLSCYQCVLIAPNTSIWLYLKKLVTQNVLVIILTIWFINLSMYLYSILNARARRNLTTSPYTLHLVYCDADFLTYIAYITNGSFYALHDFICVGLMALASDYIVYKLLHHEKSMKGMRSSDKNKSITVEQKASRAVILLVALYILMFGLDNSMWLYTLTLSNVSPNMNEIRIFLASSYSTFSPIVIIITNPKHQQFFVLCNKNRQLPAMSTYKPCNTKDLSSTLLELSFGYPSCCP</sequence>
<comment type="similarity">
    <text evidence="2 11">Belongs to the G-protein coupled receptor 1 family.</text>
</comment>
<comment type="subcellular location">
    <subcellularLocation>
        <location evidence="1 11">Cell membrane</location>
        <topology evidence="1 11">Multi-pass membrane protein</topology>
    </subcellularLocation>
</comment>
<dbReference type="FunFam" id="1.20.1070.10:FF:000300">
    <property type="entry name" value="Vomeronasal type-1 receptor"/>
    <property type="match status" value="1"/>
</dbReference>
<dbReference type="Pfam" id="PF03402">
    <property type="entry name" value="V1R"/>
    <property type="match status" value="1"/>
</dbReference>
<dbReference type="GO" id="GO:0019236">
    <property type="term" value="P:response to pheromone"/>
    <property type="evidence" value="ECO:0007669"/>
    <property type="project" value="UniProtKB-KW"/>
</dbReference>
<evidence type="ECO:0000259" key="12">
    <source>
        <dbReference type="PROSITE" id="PS50262"/>
    </source>
</evidence>
<feature type="transmembrane region" description="Helical" evidence="11">
    <location>
        <begin position="136"/>
        <end position="156"/>
    </location>
</feature>
<keyword evidence="6 11" id="KW-1133">Transmembrane helix</keyword>
<evidence type="ECO:0000256" key="9">
    <source>
        <dbReference type="ARBA" id="ARBA00023170"/>
    </source>
</evidence>
<dbReference type="PROSITE" id="PS50262">
    <property type="entry name" value="G_PROTEIN_RECEP_F1_2"/>
    <property type="match status" value="1"/>
</dbReference>
<keyword evidence="3 11" id="KW-1003">Cell membrane</keyword>
<reference evidence="13" key="1">
    <citation type="submission" date="2025-08" db="UniProtKB">
        <authorList>
            <consortium name="Ensembl"/>
        </authorList>
    </citation>
    <scope>IDENTIFICATION</scope>
</reference>
<evidence type="ECO:0000256" key="5">
    <source>
        <dbReference type="ARBA" id="ARBA00022692"/>
    </source>
</evidence>
<feature type="transmembrane region" description="Helical" evidence="11">
    <location>
        <begin position="240"/>
        <end position="258"/>
    </location>
</feature>
<keyword evidence="14" id="KW-1185">Reference proteome</keyword>
<proteinExistence type="inferred from homology"/>
<evidence type="ECO:0000256" key="11">
    <source>
        <dbReference type="RuleBase" id="RU364061"/>
    </source>
</evidence>
<feature type="transmembrane region" description="Helical" evidence="11">
    <location>
        <begin position="20"/>
        <end position="41"/>
    </location>
</feature>